<dbReference type="AlphaFoldDB" id="A0A6N9TPG5"/>
<protein>
    <submittedName>
        <fullName evidence="1">BREX-3 system phosphatase PglZ</fullName>
    </submittedName>
</protein>
<gene>
    <name evidence="1" type="primary">pglZ</name>
    <name evidence="1" type="ORF">G3N55_03850</name>
</gene>
<evidence type="ECO:0000313" key="2">
    <source>
        <dbReference type="Proteomes" id="UP000469346"/>
    </source>
</evidence>
<dbReference type="Proteomes" id="UP000469346">
    <property type="component" value="Unassembled WGS sequence"/>
</dbReference>
<dbReference type="Pfam" id="PF08665">
    <property type="entry name" value="PglZ"/>
    <property type="match status" value="1"/>
</dbReference>
<accession>A0A6N9TPG5</accession>
<dbReference type="NCBIfam" id="NF033449">
    <property type="entry name" value="BREX_PglZ_3"/>
    <property type="match status" value="1"/>
</dbReference>
<evidence type="ECO:0000313" key="1">
    <source>
        <dbReference type="EMBL" id="NDY41983.1"/>
    </source>
</evidence>
<dbReference type="EMBL" id="JAAGRR010000028">
    <property type="protein sequence ID" value="NDY41983.1"/>
    <property type="molecule type" value="Genomic_DNA"/>
</dbReference>
<name>A0A6N9TPG5_DISTH</name>
<proteinExistence type="predicted"/>
<sequence length="705" mass="79717">MNPSESIRVDPWFNSWRAEILKEFTAGVARLTLVADPDGLLLEEGVLEGIRERGFELIPFEDHVAFRYAYESKFRSRWDRGEKTDLVVVLRSPSSDLDALPYDLLQAGRKLSFNLGDLFPNLSYPVVAALDRADLDALFDAQTKHAPGQLGDNATKEFVLRHVFEIAPELIKQPSDLLRVLLRRHYRGQRIPAILDERFIQVLRQNGLFEDWPLEAIIPDAQAFFAFLQERWPVFLDSLAKPKDDAVHEDAADYGFEFPGPTFLPFDHHDVRIYIDNLFLEGLLQPVPHEQSQALAKTWVAYGIKVSPVENRRRRMEGLLDSIEKTHPTVEARHGEWLHFAYRWAELVALELEPDTTLPEGYRERLEALRSRIDSALTGWVVKRYASLINLPPAPPVMLHHIPRFLARSLGDDRRSKIAFLLVDGLALDQWIALREVLGELDSKLRFRENAVFAWIPTITSVSRQAAFAGKPPIYFPASIHTTDKEPGLWTQFWVDQGLTQHEVAYAKGLGDGDMDEVSELLSRPRLRVVGLVIDKVDRIMHGMELGSAGMHNQVRQWARQGFMRDLLGLLHDRGFQVYLASDHGNIEARGVGRPAEGAVADLRGERVRVYSDPRLRAQIKAAIDSRLPWRSPSGQPTAAQNGNPAVLSLESLEWPSVGLPEDYLALIAPNRAAFVRAGETLVGHGGISVEELLVPLVQIDRRDR</sequence>
<keyword evidence="2" id="KW-1185">Reference proteome</keyword>
<organism evidence="1 2">
    <name type="scientific">Dissulfurirhabdus thermomarina</name>
    <dbReference type="NCBI Taxonomy" id="1765737"/>
    <lineage>
        <taxon>Bacteria</taxon>
        <taxon>Deltaproteobacteria</taxon>
        <taxon>Dissulfurirhabdaceae</taxon>
        <taxon>Dissulfurirhabdus</taxon>
    </lineage>
</organism>
<dbReference type="RefSeq" id="WP_163298132.1">
    <property type="nucleotide sequence ID" value="NZ_JAAGRR010000028.1"/>
</dbReference>
<reference evidence="1 2" key="1">
    <citation type="submission" date="2020-02" db="EMBL/GenBank/DDBJ databases">
        <title>Comparative genomics of sulfur disproportionating microorganisms.</title>
        <authorList>
            <person name="Ward L.M."/>
            <person name="Bertran E."/>
            <person name="Johnston D.T."/>
        </authorList>
    </citation>
    <scope>NUCLEOTIDE SEQUENCE [LARGE SCALE GENOMIC DNA]</scope>
    <source>
        <strain evidence="1 2">DSM 100025</strain>
    </source>
</reference>
<comment type="caution">
    <text evidence="1">The sequence shown here is derived from an EMBL/GenBank/DDBJ whole genome shotgun (WGS) entry which is preliminary data.</text>
</comment>